<feature type="signal peptide" evidence="8">
    <location>
        <begin position="1"/>
        <end position="21"/>
    </location>
</feature>
<evidence type="ECO:0000259" key="9">
    <source>
        <dbReference type="PROSITE" id="PS50893"/>
    </source>
</evidence>
<evidence type="ECO:0000256" key="3">
    <source>
        <dbReference type="ARBA" id="ARBA00022741"/>
    </source>
</evidence>
<gene>
    <name evidence="11" type="ORF">ACFOWZ_07035</name>
</gene>
<comment type="caution">
    <text evidence="11">The sequence shown here is derived from an EMBL/GenBank/DDBJ whole genome shotgun (WGS) entry which is preliminary data.</text>
</comment>
<keyword evidence="12" id="KW-1185">Reference proteome</keyword>
<evidence type="ECO:0000256" key="8">
    <source>
        <dbReference type="SAM" id="SignalP"/>
    </source>
</evidence>
<dbReference type="InterPro" id="IPR003439">
    <property type="entry name" value="ABC_transporter-like_ATP-bd"/>
</dbReference>
<feature type="domain" description="ABC transporter" evidence="9">
    <location>
        <begin position="326"/>
        <end position="559"/>
    </location>
</feature>
<dbReference type="RefSeq" id="WP_382370351.1">
    <property type="nucleotide sequence ID" value="NZ_JBHRZI010000010.1"/>
</dbReference>
<keyword evidence="4 11" id="KW-0067">ATP-binding</keyword>
<dbReference type="InterPro" id="IPR036640">
    <property type="entry name" value="ABC1_TM_sf"/>
</dbReference>
<evidence type="ECO:0000256" key="6">
    <source>
        <dbReference type="ARBA" id="ARBA00023136"/>
    </source>
</evidence>
<proteinExistence type="predicted"/>
<feature type="transmembrane region" description="Helical" evidence="7">
    <location>
        <begin position="243"/>
        <end position="262"/>
    </location>
</feature>
<evidence type="ECO:0000313" key="12">
    <source>
        <dbReference type="Proteomes" id="UP001595690"/>
    </source>
</evidence>
<evidence type="ECO:0000256" key="1">
    <source>
        <dbReference type="ARBA" id="ARBA00004651"/>
    </source>
</evidence>
<dbReference type="InterPro" id="IPR017871">
    <property type="entry name" value="ABC_transporter-like_CS"/>
</dbReference>
<dbReference type="PANTHER" id="PTHR24221">
    <property type="entry name" value="ATP-BINDING CASSETTE SUB-FAMILY B"/>
    <property type="match status" value="1"/>
</dbReference>
<dbReference type="InterPro" id="IPR027417">
    <property type="entry name" value="P-loop_NTPase"/>
</dbReference>
<feature type="transmembrane region" description="Helical" evidence="7">
    <location>
        <begin position="147"/>
        <end position="164"/>
    </location>
</feature>
<sequence>MFLLRPVRGRLFLGICCQALAAVAGVAPFIAVAEVGRVLLSGGPWWQHVMLGALALPVRVALLTAATTLTHLADNDLQLHLRRRLAAHLGRLPLGWFSGRGSGAVKRAVHDDVGALHHLVAHSLLDLVTAVVVPVVATLYLFTIDPLMTLITLLPLGAGLLLHARAMRDVTARMAEYHQATQRLDNAVVEFVHGITVVKAFGQTGKAHKRFSDAAREYGAFVTGWAEQVTPSLTRSQLAQAPLVALLVVLTAGTTLIGTGLLTTVDLIPFVVLGIGLSAPALAISYSVQDVRAGRAALGRIEELLATPPLPEPAHAPELPFGPARVELDSVRFGYDDETEVLHGIDVVLEPGTVTALVGPSGSGKSTLAALVARFHDVTAGAVRINGVDLRNLPGAELYRWVGFVLQDVRLLRTTVLDNIRLARPDADLDEVVRVARAARIHDRITELSDGYLTVLGDDVRLSGGEAQRVSIARALLADTPVLVLDEATAFADAESEAAIQDAISELARGRTVLVIAHRLSTVVDADQIVVLDEGVVVEKGRHDELVAAGGRYAALWAVHA</sequence>
<keyword evidence="5 7" id="KW-1133">Transmembrane helix</keyword>
<dbReference type="SMART" id="SM00382">
    <property type="entry name" value="AAA"/>
    <property type="match status" value="1"/>
</dbReference>
<keyword evidence="8" id="KW-0732">Signal</keyword>
<dbReference type="PROSITE" id="PS00211">
    <property type="entry name" value="ABC_TRANSPORTER_1"/>
    <property type="match status" value="1"/>
</dbReference>
<dbReference type="GO" id="GO:0005524">
    <property type="term" value="F:ATP binding"/>
    <property type="evidence" value="ECO:0007669"/>
    <property type="project" value="UniProtKB-KW"/>
</dbReference>
<dbReference type="Pfam" id="PF00664">
    <property type="entry name" value="ABC_membrane"/>
    <property type="match status" value="1"/>
</dbReference>
<evidence type="ECO:0000256" key="4">
    <source>
        <dbReference type="ARBA" id="ARBA00022840"/>
    </source>
</evidence>
<organism evidence="11 12">
    <name type="scientific">Lentzea rhizosphaerae</name>
    <dbReference type="NCBI Taxonomy" id="2041025"/>
    <lineage>
        <taxon>Bacteria</taxon>
        <taxon>Bacillati</taxon>
        <taxon>Actinomycetota</taxon>
        <taxon>Actinomycetes</taxon>
        <taxon>Pseudonocardiales</taxon>
        <taxon>Pseudonocardiaceae</taxon>
        <taxon>Lentzea</taxon>
    </lineage>
</organism>
<evidence type="ECO:0000256" key="7">
    <source>
        <dbReference type="SAM" id="Phobius"/>
    </source>
</evidence>
<keyword evidence="6 7" id="KW-0472">Membrane</keyword>
<evidence type="ECO:0000259" key="10">
    <source>
        <dbReference type="PROSITE" id="PS50929"/>
    </source>
</evidence>
<dbReference type="InterPro" id="IPR039421">
    <property type="entry name" value="Type_1_exporter"/>
</dbReference>
<dbReference type="Gene3D" id="1.20.1560.10">
    <property type="entry name" value="ABC transporter type 1, transmembrane domain"/>
    <property type="match status" value="1"/>
</dbReference>
<dbReference type="PROSITE" id="PS50929">
    <property type="entry name" value="ABC_TM1F"/>
    <property type="match status" value="1"/>
</dbReference>
<feature type="transmembrane region" description="Helical" evidence="7">
    <location>
        <begin position="124"/>
        <end position="141"/>
    </location>
</feature>
<dbReference type="SUPFAM" id="SSF52540">
    <property type="entry name" value="P-loop containing nucleoside triphosphate hydrolases"/>
    <property type="match status" value="1"/>
</dbReference>
<feature type="transmembrane region" description="Helical" evidence="7">
    <location>
        <begin position="49"/>
        <end position="73"/>
    </location>
</feature>
<evidence type="ECO:0000256" key="5">
    <source>
        <dbReference type="ARBA" id="ARBA00022989"/>
    </source>
</evidence>
<evidence type="ECO:0000313" key="11">
    <source>
        <dbReference type="EMBL" id="MFC3891226.1"/>
    </source>
</evidence>
<keyword evidence="3" id="KW-0547">Nucleotide-binding</keyword>
<accession>A0ABV8BPI8</accession>
<dbReference type="SUPFAM" id="SSF90123">
    <property type="entry name" value="ABC transporter transmembrane region"/>
    <property type="match status" value="1"/>
</dbReference>
<dbReference type="PROSITE" id="PS50893">
    <property type="entry name" value="ABC_TRANSPORTER_2"/>
    <property type="match status" value="1"/>
</dbReference>
<comment type="subcellular location">
    <subcellularLocation>
        <location evidence="1">Cell membrane</location>
        <topology evidence="1">Multi-pass membrane protein</topology>
    </subcellularLocation>
</comment>
<name>A0ABV8BPI8_9PSEU</name>
<feature type="domain" description="ABC transmembrane type-1" evidence="10">
    <location>
        <begin position="12"/>
        <end position="293"/>
    </location>
</feature>
<dbReference type="InterPro" id="IPR003593">
    <property type="entry name" value="AAA+_ATPase"/>
</dbReference>
<evidence type="ECO:0000256" key="2">
    <source>
        <dbReference type="ARBA" id="ARBA00022692"/>
    </source>
</evidence>
<reference evidence="12" key="1">
    <citation type="journal article" date="2019" name="Int. J. Syst. Evol. Microbiol.">
        <title>The Global Catalogue of Microorganisms (GCM) 10K type strain sequencing project: providing services to taxonomists for standard genome sequencing and annotation.</title>
        <authorList>
            <consortium name="The Broad Institute Genomics Platform"/>
            <consortium name="The Broad Institute Genome Sequencing Center for Infectious Disease"/>
            <person name="Wu L."/>
            <person name="Ma J."/>
        </authorList>
    </citation>
    <scope>NUCLEOTIDE SEQUENCE [LARGE SCALE GENOMIC DNA]</scope>
    <source>
        <strain evidence="12">CGMCC 4.7405</strain>
    </source>
</reference>
<dbReference type="EMBL" id="JBHRZI010000010">
    <property type="protein sequence ID" value="MFC3891226.1"/>
    <property type="molecule type" value="Genomic_DNA"/>
</dbReference>
<feature type="chain" id="PRO_5046634431" evidence="8">
    <location>
        <begin position="22"/>
        <end position="561"/>
    </location>
</feature>
<dbReference type="Gene3D" id="3.40.50.300">
    <property type="entry name" value="P-loop containing nucleotide triphosphate hydrolases"/>
    <property type="match status" value="1"/>
</dbReference>
<dbReference type="PANTHER" id="PTHR24221:SF654">
    <property type="entry name" value="ATP-BINDING CASSETTE SUB-FAMILY B MEMBER 6"/>
    <property type="match status" value="1"/>
</dbReference>
<dbReference type="Pfam" id="PF00005">
    <property type="entry name" value="ABC_tran"/>
    <property type="match status" value="1"/>
</dbReference>
<keyword evidence="2 7" id="KW-0812">Transmembrane</keyword>
<dbReference type="Proteomes" id="UP001595690">
    <property type="component" value="Unassembled WGS sequence"/>
</dbReference>
<protein>
    <submittedName>
        <fullName evidence="11">ABC transporter ATP-binding protein</fullName>
    </submittedName>
</protein>
<dbReference type="InterPro" id="IPR011527">
    <property type="entry name" value="ABC1_TM_dom"/>
</dbReference>